<sequence length="258" mass="26930">MSVSVYHFSPTGSTKQIALAFGRALDQNASFVDLAAPGIHGGSRPIPDPDENETSLALFAVPVFAGRVPAPAIEAIERLDGKGVVAASAVVYGNRDFDDALIELNDVLTRQGFAIIASGAFVARHSMLPSVAAKRPDASDLEDVSKFARLVAEKAAAKDALSTPDVPGNRPYKEASGAAWVPTVSDDCILCGICAAQCPVEAIPRSAPNTTEAGCFQCMRCVAVCPKDARSLPAPVAAMISEKLGPVAGVRKPNQMWV</sequence>
<keyword evidence="8" id="KW-1185">Reference proteome</keyword>
<evidence type="ECO:0000256" key="4">
    <source>
        <dbReference type="ARBA" id="ARBA00023004"/>
    </source>
</evidence>
<feature type="domain" description="4Fe-4S ferredoxin-type" evidence="6">
    <location>
        <begin position="215"/>
        <end position="235"/>
    </location>
</feature>
<accession>A0ABV1JBE9</accession>
<dbReference type="InterPro" id="IPR017900">
    <property type="entry name" value="4Fe4S_Fe_S_CS"/>
</dbReference>
<keyword evidence="3" id="KW-0479">Metal-binding</keyword>
<name>A0ABV1JBE9_9ACTN</name>
<reference evidence="7 8" key="1">
    <citation type="submission" date="2024-04" db="EMBL/GenBank/DDBJ databases">
        <title>Human intestinal bacterial collection.</title>
        <authorList>
            <person name="Pauvert C."/>
            <person name="Hitch T.C.A."/>
            <person name="Clavel T."/>
        </authorList>
    </citation>
    <scope>NUCLEOTIDE SEQUENCE [LARGE SCALE GENOMIC DNA]</scope>
    <source>
        <strain evidence="7 8">CLA-KB-H42</strain>
    </source>
</reference>
<dbReference type="InterPro" id="IPR017896">
    <property type="entry name" value="4Fe4S_Fe-S-bd"/>
</dbReference>
<organism evidence="7 8">
    <name type="scientific">Raoultibacter massiliensis</name>
    <dbReference type="NCBI Taxonomy" id="1852371"/>
    <lineage>
        <taxon>Bacteria</taxon>
        <taxon>Bacillati</taxon>
        <taxon>Actinomycetota</taxon>
        <taxon>Coriobacteriia</taxon>
        <taxon>Eggerthellales</taxon>
        <taxon>Eggerthellaceae</taxon>
        <taxon>Raoultibacter</taxon>
    </lineage>
</organism>
<dbReference type="SUPFAM" id="SSF52218">
    <property type="entry name" value="Flavoproteins"/>
    <property type="match status" value="1"/>
</dbReference>
<dbReference type="SUPFAM" id="SSF54862">
    <property type="entry name" value="4Fe-4S ferredoxins"/>
    <property type="match status" value="1"/>
</dbReference>
<dbReference type="PANTHER" id="PTHR24960">
    <property type="entry name" value="PHOTOSYSTEM I IRON-SULFUR CENTER-RELATED"/>
    <property type="match status" value="1"/>
</dbReference>
<dbReference type="InterPro" id="IPR029039">
    <property type="entry name" value="Flavoprotein-like_sf"/>
</dbReference>
<dbReference type="InterPro" id="IPR050157">
    <property type="entry name" value="PSI_iron-sulfur_center"/>
</dbReference>
<evidence type="ECO:0000256" key="3">
    <source>
        <dbReference type="ARBA" id="ARBA00022723"/>
    </source>
</evidence>
<gene>
    <name evidence="7" type="ORF">AAA083_03260</name>
</gene>
<keyword evidence="2" id="KW-0004">4Fe-4S</keyword>
<keyword evidence="5" id="KW-0411">Iron-sulfur</keyword>
<evidence type="ECO:0000313" key="8">
    <source>
        <dbReference type="Proteomes" id="UP001487305"/>
    </source>
</evidence>
<comment type="caution">
    <text evidence="7">The sequence shown here is derived from an EMBL/GenBank/DDBJ whole genome shotgun (WGS) entry which is preliminary data.</text>
</comment>
<evidence type="ECO:0000313" key="7">
    <source>
        <dbReference type="EMBL" id="MEQ3361992.1"/>
    </source>
</evidence>
<dbReference type="EMBL" id="JBBNOP010000002">
    <property type="protein sequence ID" value="MEQ3361992.1"/>
    <property type="molecule type" value="Genomic_DNA"/>
</dbReference>
<evidence type="ECO:0000259" key="6">
    <source>
        <dbReference type="PROSITE" id="PS51379"/>
    </source>
</evidence>
<dbReference type="Gene3D" id="3.30.70.20">
    <property type="match status" value="1"/>
</dbReference>
<dbReference type="PROSITE" id="PS51379">
    <property type="entry name" value="4FE4S_FER_2"/>
    <property type="match status" value="2"/>
</dbReference>
<evidence type="ECO:0000256" key="1">
    <source>
        <dbReference type="ARBA" id="ARBA00001966"/>
    </source>
</evidence>
<dbReference type="Pfam" id="PF13237">
    <property type="entry name" value="Fer4_10"/>
    <property type="match status" value="1"/>
</dbReference>
<dbReference type="Proteomes" id="UP001487305">
    <property type="component" value="Unassembled WGS sequence"/>
</dbReference>
<evidence type="ECO:0000256" key="2">
    <source>
        <dbReference type="ARBA" id="ARBA00022485"/>
    </source>
</evidence>
<dbReference type="PANTHER" id="PTHR24960:SF79">
    <property type="entry name" value="PHOTOSYSTEM I IRON-SULFUR CENTER"/>
    <property type="match status" value="1"/>
</dbReference>
<dbReference type="PROSITE" id="PS00198">
    <property type="entry name" value="4FE4S_FER_1"/>
    <property type="match status" value="2"/>
</dbReference>
<comment type="cofactor">
    <cofactor evidence="1">
        <name>[4Fe-4S] cluster</name>
        <dbReference type="ChEBI" id="CHEBI:49883"/>
    </cofactor>
</comment>
<dbReference type="RefSeq" id="WP_349227146.1">
    <property type="nucleotide sequence ID" value="NZ_JBBNOP010000002.1"/>
</dbReference>
<protein>
    <submittedName>
        <fullName evidence="7">4Fe-4S binding protein</fullName>
    </submittedName>
</protein>
<proteinExistence type="predicted"/>
<evidence type="ECO:0000256" key="5">
    <source>
        <dbReference type="ARBA" id="ARBA00023014"/>
    </source>
</evidence>
<dbReference type="Gene3D" id="3.40.50.360">
    <property type="match status" value="1"/>
</dbReference>
<keyword evidence="4" id="KW-0408">Iron</keyword>
<feature type="domain" description="4Fe-4S ferredoxin-type" evidence="6">
    <location>
        <begin position="180"/>
        <end position="208"/>
    </location>
</feature>